<dbReference type="OrthoDB" id="677818at2"/>
<dbReference type="AlphaFoldDB" id="A0A327W0G5"/>
<proteinExistence type="predicted"/>
<dbReference type="EMBL" id="QLMA01000004">
    <property type="protein sequence ID" value="RAJ82252.1"/>
    <property type="molecule type" value="Genomic_DNA"/>
</dbReference>
<sequence length="107" mass="11836">MTDNLSIQLLAIGYHPEIMQVLHRLMNSHSGWQGDIALSLEEGLQQLSDKTYDGVLLGVGVTPEDEATISAAIEKQQLPTRIIRHYGGGSGLLENEVRTVFENLQHK</sequence>
<dbReference type="RefSeq" id="WP_111592781.1">
    <property type="nucleotide sequence ID" value="NZ_QLMA01000004.1"/>
</dbReference>
<evidence type="ECO:0000313" key="2">
    <source>
        <dbReference type="Proteomes" id="UP000249819"/>
    </source>
</evidence>
<dbReference type="Proteomes" id="UP000249819">
    <property type="component" value="Unassembled WGS sequence"/>
</dbReference>
<accession>A0A327W0G5</accession>
<evidence type="ECO:0000313" key="1">
    <source>
        <dbReference type="EMBL" id="RAJ82252.1"/>
    </source>
</evidence>
<organism evidence="1 2">
    <name type="scientific">Chitinophaga dinghuensis</name>
    <dbReference type="NCBI Taxonomy" id="1539050"/>
    <lineage>
        <taxon>Bacteria</taxon>
        <taxon>Pseudomonadati</taxon>
        <taxon>Bacteroidota</taxon>
        <taxon>Chitinophagia</taxon>
        <taxon>Chitinophagales</taxon>
        <taxon>Chitinophagaceae</taxon>
        <taxon>Chitinophaga</taxon>
    </lineage>
</organism>
<name>A0A327W0G5_9BACT</name>
<protein>
    <submittedName>
        <fullName evidence="1">Uncharacterized protein</fullName>
    </submittedName>
</protein>
<reference evidence="1 2" key="1">
    <citation type="submission" date="2018-06" db="EMBL/GenBank/DDBJ databases">
        <title>Genomic Encyclopedia of Archaeal and Bacterial Type Strains, Phase II (KMG-II): from individual species to whole genera.</title>
        <authorList>
            <person name="Goeker M."/>
        </authorList>
    </citation>
    <scope>NUCLEOTIDE SEQUENCE [LARGE SCALE GENOMIC DNA]</scope>
    <source>
        <strain evidence="1 2">DSM 29821</strain>
    </source>
</reference>
<comment type="caution">
    <text evidence="1">The sequence shown here is derived from an EMBL/GenBank/DDBJ whole genome shotgun (WGS) entry which is preliminary data.</text>
</comment>
<gene>
    <name evidence="1" type="ORF">CLV59_104477</name>
</gene>
<keyword evidence="2" id="KW-1185">Reference proteome</keyword>